<proteinExistence type="predicted"/>
<accession>A0ABX1Q503</accession>
<organism evidence="1 2">
    <name type="scientific">Aromatoleum toluvorans</name>
    <dbReference type="NCBI Taxonomy" id="92002"/>
    <lineage>
        <taxon>Bacteria</taxon>
        <taxon>Pseudomonadati</taxon>
        <taxon>Pseudomonadota</taxon>
        <taxon>Betaproteobacteria</taxon>
        <taxon>Rhodocyclales</taxon>
        <taxon>Rhodocyclaceae</taxon>
        <taxon>Aromatoleum</taxon>
    </lineage>
</organism>
<feature type="non-terminal residue" evidence="1">
    <location>
        <position position="1"/>
    </location>
</feature>
<dbReference type="RefSeq" id="WP_211169315.1">
    <property type="nucleotide sequence ID" value="NZ_WTVN01000107.1"/>
</dbReference>
<evidence type="ECO:0000313" key="2">
    <source>
        <dbReference type="Proteomes" id="UP000623795"/>
    </source>
</evidence>
<gene>
    <name evidence="1" type="ORF">GPA22_22475</name>
</gene>
<protein>
    <submittedName>
        <fullName evidence="1">Uncharacterized protein</fullName>
    </submittedName>
</protein>
<keyword evidence="2" id="KW-1185">Reference proteome</keyword>
<dbReference type="Proteomes" id="UP000623795">
    <property type="component" value="Unassembled WGS sequence"/>
</dbReference>
<comment type="caution">
    <text evidence="1">The sequence shown here is derived from an EMBL/GenBank/DDBJ whole genome shotgun (WGS) entry which is preliminary data.</text>
</comment>
<feature type="non-terminal residue" evidence="1">
    <location>
        <position position="132"/>
    </location>
</feature>
<sequence length="132" mass="14074">NTFAWSEQFQLFGTDIIDGVARIESRTNAVDIALGQQATLDAVGVLGPASSGGPPEQITLINDYGPIHPSLSGASVGPDRVVRVTPIYVAPRSIVRGSASLRPLDKVQIWFQQDFRPGVMLFNAVSNPTVAD</sequence>
<evidence type="ECO:0000313" key="1">
    <source>
        <dbReference type="EMBL" id="NMG46480.1"/>
    </source>
</evidence>
<reference evidence="1 2" key="1">
    <citation type="submission" date="2019-12" db="EMBL/GenBank/DDBJ databases">
        <title>Comparative genomics gives insights into the taxonomy of the Azoarcus-Aromatoleum group and reveals separate origins of nif in the plant-associated Azoarcus and non-plant-associated Aromatoleum sub-groups.</title>
        <authorList>
            <person name="Lafos M."/>
            <person name="Maluk M."/>
            <person name="Batista M."/>
            <person name="Junghare M."/>
            <person name="Carmona M."/>
            <person name="Faoro H."/>
            <person name="Cruz L.M."/>
            <person name="Battistoni F."/>
            <person name="De Souza E."/>
            <person name="Pedrosa F."/>
            <person name="Chen W.-M."/>
            <person name="Poole P.S."/>
            <person name="Dixon R.A."/>
            <person name="James E.K."/>
        </authorList>
    </citation>
    <scope>NUCLEOTIDE SEQUENCE [LARGE SCALE GENOMIC DNA]</scope>
    <source>
        <strain evidence="1 2">Td21</strain>
    </source>
</reference>
<name>A0ABX1Q503_9RHOO</name>
<dbReference type="EMBL" id="WTVN01000107">
    <property type="protein sequence ID" value="NMG46480.1"/>
    <property type="molecule type" value="Genomic_DNA"/>
</dbReference>